<dbReference type="Proteomes" id="UP000026961">
    <property type="component" value="Chromosome 10"/>
</dbReference>
<feature type="region of interest" description="Disordered" evidence="1">
    <location>
        <begin position="57"/>
        <end position="103"/>
    </location>
</feature>
<dbReference type="Gramene" id="OGLUM10G00470.1">
    <property type="protein sequence ID" value="OGLUM10G00470.1"/>
    <property type="gene ID" value="OGLUM10G00470"/>
</dbReference>
<reference evidence="2" key="2">
    <citation type="submission" date="2018-05" db="EMBL/GenBank/DDBJ databases">
        <title>OgluRS3 (Oryza glumaepatula Reference Sequence Version 3).</title>
        <authorList>
            <person name="Zhang J."/>
            <person name="Kudrna D."/>
            <person name="Lee S."/>
            <person name="Talag J."/>
            <person name="Welchert J."/>
            <person name="Wing R.A."/>
        </authorList>
    </citation>
    <scope>NUCLEOTIDE SEQUENCE [LARGE SCALE GENOMIC DNA]</scope>
</reference>
<evidence type="ECO:0000256" key="1">
    <source>
        <dbReference type="SAM" id="MobiDB-lite"/>
    </source>
</evidence>
<sequence length="134" mass="14881">MLRHILAISRVTSRARTCRRQSSPPPRPLTDCHLVDIFKAPRVMSLSSLRPASCATASNKDKQVVAGESSLSNSGKAGSGSYHSSSGPYHFPPRKKKGETDDDEVDYDYIPLNRCPQINSLCFHSFEIPFKILF</sequence>
<keyword evidence="3" id="KW-1185">Reference proteome</keyword>
<protein>
    <submittedName>
        <fullName evidence="2">Uncharacterized protein</fullName>
    </submittedName>
</protein>
<dbReference type="EnsemblPlants" id="OGLUM10G00470.1">
    <property type="protein sequence ID" value="OGLUM10G00470.1"/>
    <property type="gene ID" value="OGLUM10G00470"/>
</dbReference>
<dbReference type="AlphaFoldDB" id="A0A0E0B754"/>
<proteinExistence type="predicted"/>
<feature type="compositionally biased region" description="Low complexity" evidence="1">
    <location>
        <begin position="74"/>
        <end position="87"/>
    </location>
</feature>
<organism evidence="2">
    <name type="scientific">Oryza glumipatula</name>
    <dbReference type="NCBI Taxonomy" id="40148"/>
    <lineage>
        <taxon>Eukaryota</taxon>
        <taxon>Viridiplantae</taxon>
        <taxon>Streptophyta</taxon>
        <taxon>Embryophyta</taxon>
        <taxon>Tracheophyta</taxon>
        <taxon>Spermatophyta</taxon>
        <taxon>Magnoliopsida</taxon>
        <taxon>Liliopsida</taxon>
        <taxon>Poales</taxon>
        <taxon>Poaceae</taxon>
        <taxon>BOP clade</taxon>
        <taxon>Oryzoideae</taxon>
        <taxon>Oryzeae</taxon>
        <taxon>Oryzinae</taxon>
        <taxon>Oryza</taxon>
    </lineage>
</organism>
<name>A0A0E0B754_9ORYZ</name>
<dbReference type="HOGENOM" id="CLU_1899444_0_0_1"/>
<reference evidence="2" key="1">
    <citation type="submission" date="2015-04" db="UniProtKB">
        <authorList>
            <consortium name="EnsemblPlants"/>
        </authorList>
    </citation>
    <scope>IDENTIFICATION</scope>
</reference>
<evidence type="ECO:0000313" key="2">
    <source>
        <dbReference type="EnsemblPlants" id="OGLUM10G00470.1"/>
    </source>
</evidence>
<accession>A0A0E0B754</accession>
<evidence type="ECO:0000313" key="3">
    <source>
        <dbReference type="Proteomes" id="UP000026961"/>
    </source>
</evidence>